<dbReference type="Proteomes" id="UP000078512">
    <property type="component" value="Unassembled WGS sequence"/>
</dbReference>
<evidence type="ECO:0000313" key="1">
    <source>
        <dbReference type="EMBL" id="OAQ24394.1"/>
    </source>
</evidence>
<reference evidence="1 2" key="1">
    <citation type="submission" date="2016-05" db="EMBL/GenBank/DDBJ databases">
        <title>Genome sequencing reveals origins of a unique bacterial endosymbiosis in the earliest lineages of terrestrial Fungi.</title>
        <authorList>
            <consortium name="DOE Joint Genome Institute"/>
            <person name="Uehling J."/>
            <person name="Gryganskyi A."/>
            <person name="Hameed K."/>
            <person name="Tschaplinski T."/>
            <person name="Misztal P."/>
            <person name="Wu S."/>
            <person name="Desiro A."/>
            <person name="Vande Pol N."/>
            <person name="Du Z.-Y."/>
            <person name="Zienkiewicz A."/>
            <person name="Zienkiewicz K."/>
            <person name="Morin E."/>
            <person name="Tisserant E."/>
            <person name="Splivallo R."/>
            <person name="Hainaut M."/>
            <person name="Henrissat B."/>
            <person name="Ohm R."/>
            <person name="Kuo A."/>
            <person name="Yan J."/>
            <person name="Lipzen A."/>
            <person name="Nolan M."/>
            <person name="Labutti K."/>
            <person name="Barry K."/>
            <person name="Goldstein A."/>
            <person name="Labbe J."/>
            <person name="Schadt C."/>
            <person name="Tuskan G."/>
            <person name="Grigoriev I."/>
            <person name="Martin F."/>
            <person name="Vilgalys R."/>
            <person name="Bonito G."/>
        </authorList>
    </citation>
    <scope>NUCLEOTIDE SEQUENCE [LARGE SCALE GENOMIC DNA]</scope>
    <source>
        <strain evidence="1 2">AG-77</strain>
    </source>
</reference>
<dbReference type="EMBL" id="KV442095">
    <property type="protein sequence ID" value="OAQ24394.1"/>
    <property type="molecule type" value="Genomic_DNA"/>
</dbReference>
<organism evidence="1 2">
    <name type="scientific">Linnemannia elongata AG-77</name>
    <dbReference type="NCBI Taxonomy" id="1314771"/>
    <lineage>
        <taxon>Eukaryota</taxon>
        <taxon>Fungi</taxon>
        <taxon>Fungi incertae sedis</taxon>
        <taxon>Mucoromycota</taxon>
        <taxon>Mortierellomycotina</taxon>
        <taxon>Mortierellomycetes</taxon>
        <taxon>Mortierellales</taxon>
        <taxon>Mortierellaceae</taxon>
        <taxon>Linnemannia</taxon>
    </lineage>
</organism>
<sequence>MSTDIKAPRRAINWHWHLLEVVDRVGRGYGRHVWQEWDAFRAQQAGTTTIGRSIVALHGTSGKWGWLSIFETHRMCQTNHGSRFSWVLCKKTKAQTNTNTNGYYFYRLLWLLCPTSLPRLTLLNLDLPSPPKGFLLYRGSRPKKGPSEC</sequence>
<evidence type="ECO:0000313" key="2">
    <source>
        <dbReference type="Proteomes" id="UP000078512"/>
    </source>
</evidence>
<accession>A0A197JJ47</accession>
<keyword evidence="2" id="KW-1185">Reference proteome</keyword>
<proteinExistence type="predicted"/>
<protein>
    <submittedName>
        <fullName evidence="1">Uncharacterized protein</fullName>
    </submittedName>
</protein>
<name>A0A197JJ47_9FUNG</name>
<dbReference type="AlphaFoldDB" id="A0A197JJ47"/>
<gene>
    <name evidence="1" type="ORF">K457DRAFT_841666</name>
</gene>